<dbReference type="InterPro" id="IPR021243">
    <property type="entry name" value="DUF2804"/>
</dbReference>
<dbReference type="Proteomes" id="UP001161389">
    <property type="component" value="Unassembled WGS sequence"/>
</dbReference>
<organism evidence="1 2">
    <name type="scientific">Litoribrevibacter albus</name>
    <dbReference type="NCBI Taxonomy" id="1473156"/>
    <lineage>
        <taxon>Bacteria</taxon>
        <taxon>Pseudomonadati</taxon>
        <taxon>Pseudomonadota</taxon>
        <taxon>Gammaproteobacteria</taxon>
        <taxon>Oceanospirillales</taxon>
        <taxon>Oceanospirillaceae</taxon>
        <taxon>Litoribrevibacter</taxon>
    </lineage>
</organism>
<proteinExistence type="predicted"/>
<dbReference type="Pfam" id="PF10974">
    <property type="entry name" value="DUF2804"/>
    <property type="match status" value="1"/>
</dbReference>
<accession>A0AA37S7N6</accession>
<name>A0AA37S7N6_9GAMM</name>
<reference evidence="1" key="2">
    <citation type="submission" date="2023-01" db="EMBL/GenBank/DDBJ databases">
        <title>Draft genome sequence of Litoribrevibacter albus strain NBRC 110071.</title>
        <authorList>
            <person name="Sun Q."/>
            <person name="Mori K."/>
        </authorList>
    </citation>
    <scope>NUCLEOTIDE SEQUENCE</scope>
    <source>
        <strain evidence="1">NBRC 110071</strain>
    </source>
</reference>
<dbReference type="PANTHER" id="PTHR35868">
    <property type="entry name" value="DUF2804 DOMAIN-CONTAINING PROTEIN-RELATED"/>
    <property type="match status" value="1"/>
</dbReference>
<evidence type="ECO:0000313" key="1">
    <source>
        <dbReference type="EMBL" id="GLQ29783.1"/>
    </source>
</evidence>
<protein>
    <submittedName>
        <fullName evidence="1">DUF2804 domain-containing protein</fullName>
    </submittedName>
</protein>
<evidence type="ECO:0000313" key="2">
    <source>
        <dbReference type="Proteomes" id="UP001161389"/>
    </source>
</evidence>
<dbReference type="PANTHER" id="PTHR35868:SF4">
    <property type="entry name" value="DUF2804 DOMAIN-CONTAINING PROTEIN"/>
    <property type="match status" value="1"/>
</dbReference>
<gene>
    <name evidence="1" type="ORF">GCM10007876_02610</name>
</gene>
<comment type="caution">
    <text evidence="1">The sequence shown here is derived from an EMBL/GenBank/DDBJ whole genome shotgun (WGS) entry which is preliminary data.</text>
</comment>
<keyword evidence="2" id="KW-1185">Reference proteome</keyword>
<sequence length="344" mass="38539">MVELVVGKGMNKLINANGKPQYGWIKEPVSEVNYLDFPLTTTMDKQLSVSSKKRKFNQFHFIGVLTEDFMAGLAIVDLKLVSNCFFYVWTKEQGLLIEKSVISPFGLGARLSSSPDEANSHFSFMGTKASIEQSGPTTRVRLNSKQVQVDFSLHQGQNYEPLRVCSQAGYTGWVYTQKTAGLEANGHISIKGQNFDLKAMNALGSVDWSCGYMRRETAWNWACFSGRDELDRTIGLNLASGVNETGTTENGLWVDGKLHKLGGVRFEFDRNHMERPWRVVSECGRVTLEFHSQGCRSEKLNVGLLASNFKQMFGHYSGSILDDEGNPVVFKNVPGYAEDHYAKW</sequence>
<dbReference type="EMBL" id="BSNM01000002">
    <property type="protein sequence ID" value="GLQ29783.1"/>
    <property type="molecule type" value="Genomic_DNA"/>
</dbReference>
<reference evidence="1" key="1">
    <citation type="journal article" date="2014" name="Int. J. Syst. Evol. Microbiol.">
        <title>Complete genome sequence of Corynebacterium casei LMG S-19264T (=DSM 44701T), isolated from a smear-ripened cheese.</title>
        <authorList>
            <consortium name="US DOE Joint Genome Institute (JGI-PGF)"/>
            <person name="Walter F."/>
            <person name="Albersmeier A."/>
            <person name="Kalinowski J."/>
            <person name="Ruckert C."/>
        </authorList>
    </citation>
    <scope>NUCLEOTIDE SEQUENCE</scope>
    <source>
        <strain evidence="1">NBRC 110071</strain>
    </source>
</reference>
<dbReference type="AlphaFoldDB" id="A0AA37S7N6"/>